<dbReference type="Pfam" id="PF00994">
    <property type="entry name" value="MoCF_biosynth"/>
    <property type="match status" value="1"/>
</dbReference>
<reference evidence="8 9" key="1">
    <citation type="submission" date="2019-05" db="EMBL/GenBank/DDBJ databases">
        <title>Verrucobacter flavum gen. nov., sp. nov. a new member of the family Verrucomicrobiaceae.</title>
        <authorList>
            <person name="Szuroczki S."/>
            <person name="Abbaszade G."/>
            <person name="Szabo A."/>
            <person name="Felfoldi T."/>
            <person name="Schumann P."/>
            <person name="Boka K."/>
            <person name="Keki Z."/>
            <person name="Toumi M."/>
            <person name="Toth E."/>
        </authorList>
    </citation>
    <scope>NUCLEOTIDE SEQUENCE [LARGE SCALE GENOMIC DNA]</scope>
    <source>
        <strain evidence="8 9">MG-N-17</strain>
    </source>
</reference>
<dbReference type="NCBIfam" id="TIGR00177">
    <property type="entry name" value="molyb_syn"/>
    <property type="match status" value="1"/>
</dbReference>
<comment type="pathway">
    <text evidence="1">Cofactor biosynthesis; molybdopterin biosynthesis.</text>
</comment>
<protein>
    <recommendedName>
        <fullName evidence="3">Molybdopterin adenylyltransferase</fullName>
        <ecNumber evidence="2">2.7.7.75</ecNumber>
    </recommendedName>
</protein>
<comment type="caution">
    <text evidence="8">The sequence shown here is derived from an EMBL/GenBank/DDBJ whole genome shotgun (WGS) entry which is preliminary data.</text>
</comment>
<evidence type="ECO:0000256" key="4">
    <source>
        <dbReference type="ARBA" id="ARBA00023150"/>
    </source>
</evidence>
<dbReference type="OrthoDB" id="9784492at2"/>
<dbReference type="InterPro" id="IPR008284">
    <property type="entry name" value="MoCF_biosynth_CS"/>
</dbReference>
<dbReference type="PROSITE" id="PS01078">
    <property type="entry name" value="MOCF_BIOSYNTHESIS_1"/>
    <property type="match status" value="1"/>
</dbReference>
<name>A0A5R8KEG8_9BACT</name>
<keyword evidence="4" id="KW-0501">Molybdenum cofactor biosynthesis</keyword>
<dbReference type="EMBL" id="VAUV01000007">
    <property type="protein sequence ID" value="TLD70706.1"/>
    <property type="molecule type" value="Genomic_DNA"/>
</dbReference>
<dbReference type="InterPro" id="IPR001453">
    <property type="entry name" value="MoaB/Mog_dom"/>
</dbReference>
<dbReference type="RefSeq" id="WP_138086178.1">
    <property type="nucleotide sequence ID" value="NZ_VAUV01000007.1"/>
</dbReference>
<feature type="domain" description="MoaB/Mog" evidence="7">
    <location>
        <begin position="22"/>
        <end position="165"/>
    </location>
</feature>
<accession>A0A5R8KEG8</accession>
<dbReference type="GO" id="GO:0006777">
    <property type="term" value="P:Mo-molybdopterin cofactor biosynthetic process"/>
    <property type="evidence" value="ECO:0007669"/>
    <property type="project" value="UniProtKB-KW"/>
</dbReference>
<dbReference type="EC" id="2.7.7.75" evidence="2"/>
<dbReference type="InterPro" id="IPR036425">
    <property type="entry name" value="MoaB/Mog-like_dom_sf"/>
</dbReference>
<dbReference type="InterPro" id="IPR051920">
    <property type="entry name" value="MPT_Adenylyltrnsfr/MoaC-Rel"/>
</dbReference>
<evidence type="ECO:0000256" key="2">
    <source>
        <dbReference type="ARBA" id="ARBA00012509"/>
    </source>
</evidence>
<dbReference type="PANTHER" id="PTHR43764">
    <property type="entry name" value="MOLYBDENUM COFACTOR BIOSYNTHESIS"/>
    <property type="match status" value="1"/>
</dbReference>
<proteinExistence type="predicted"/>
<dbReference type="SUPFAM" id="SSF53218">
    <property type="entry name" value="Molybdenum cofactor biosynthesis proteins"/>
    <property type="match status" value="1"/>
</dbReference>
<sequence>MNAVFQSPLVGIAANVAPILVGIVTVSDRASAGEYEDQAGPALQGVVEQRGWKVLAQALVPDEIGMIQQAVKSLAAQGCGLVLTTGGTGMAERDVTPEALRGLMRVELPGFGELMRMRSVALTPNAILSRCLAVVVEDALVIALPGKPQGAVDCLGFVSGAVPHAVKLARREPTSC</sequence>
<comment type="function">
    <text evidence="6">Catalyzes the adenylation of molybdopterin as part of the biosynthesis of the molybdenum-cofactor.</text>
</comment>
<organism evidence="8 9">
    <name type="scientific">Phragmitibacter flavus</name>
    <dbReference type="NCBI Taxonomy" id="2576071"/>
    <lineage>
        <taxon>Bacteria</taxon>
        <taxon>Pseudomonadati</taxon>
        <taxon>Verrucomicrobiota</taxon>
        <taxon>Verrucomicrobiia</taxon>
        <taxon>Verrucomicrobiales</taxon>
        <taxon>Verrucomicrobiaceae</taxon>
        <taxon>Phragmitibacter</taxon>
    </lineage>
</organism>
<evidence type="ECO:0000256" key="5">
    <source>
        <dbReference type="ARBA" id="ARBA00051131"/>
    </source>
</evidence>
<dbReference type="PANTHER" id="PTHR43764:SF1">
    <property type="entry name" value="MOLYBDOPTERIN MOLYBDOTRANSFERASE"/>
    <property type="match status" value="1"/>
</dbReference>
<evidence type="ECO:0000256" key="3">
    <source>
        <dbReference type="ARBA" id="ARBA00013491"/>
    </source>
</evidence>
<dbReference type="GO" id="GO:0061598">
    <property type="term" value="F:molybdopterin adenylyltransferase activity"/>
    <property type="evidence" value="ECO:0007669"/>
    <property type="project" value="UniProtKB-EC"/>
</dbReference>
<evidence type="ECO:0000256" key="6">
    <source>
        <dbReference type="ARBA" id="ARBA00058212"/>
    </source>
</evidence>
<dbReference type="AlphaFoldDB" id="A0A5R8KEG8"/>
<evidence type="ECO:0000256" key="1">
    <source>
        <dbReference type="ARBA" id="ARBA00005046"/>
    </source>
</evidence>
<dbReference type="SMART" id="SM00852">
    <property type="entry name" value="MoCF_biosynth"/>
    <property type="match status" value="1"/>
</dbReference>
<dbReference type="CDD" id="cd00886">
    <property type="entry name" value="MogA_MoaB"/>
    <property type="match status" value="1"/>
</dbReference>
<dbReference type="Gene3D" id="3.40.980.10">
    <property type="entry name" value="MoaB/Mog-like domain"/>
    <property type="match status" value="1"/>
</dbReference>
<evidence type="ECO:0000313" key="8">
    <source>
        <dbReference type="EMBL" id="TLD70706.1"/>
    </source>
</evidence>
<comment type="catalytic activity">
    <reaction evidence="5">
        <text>molybdopterin + ATP + H(+) = adenylyl-molybdopterin + diphosphate</text>
        <dbReference type="Rhea" id="RHEA:31331"/>
        <dbReference type="ChEBI" id="CHEBI:15378"/>
        <dbReference type="ChEBI" id="CHEBI:30616"/>
        <dbReference type="ChEBI" id="CHEBI:33019"/>
        <dbReference type="ChEBI" id="CHEBI:58698"/>
        <dbReference type="ChEBI" id="CHEBI:62727"/>
        <dbReference type="EC" id="2.7.7.75"/>
    </reaction>
</comment>
<evidence type="ECO:0000313" key="9">
    <source>
        <dbReference type="Proteomes" id="UP000306196"/>
    </source>
</evidence>
<dbReference type="Proteomes" id="UP000306196">
    <property type="component" value="Unassembled WGS sequence"/>
</dbReference>
<dbReference type="UniPathway" id="UPA00344"/>
<gene>
    <name evidence="8" type="ORF">FEM03_10360</name>
</gene>
<keyword evidence="9" id="KW-1185">Reference proteome</keyword>
<evidence type="ECO:0000259" key="7">
    <source>
        <dbReference type="SMART" id="SM00852"/>
    </source>
</evidence>